<feature type="transmembrane region" description="Helical" evidence="7">
    <location>
        <begin position="70"/>
        <end position="92"/>
    </location>
</feature>
<evidence type="ECO:0000259" key="8">
    <source>
        <dbReference type="PROSITE" id="PS50850"/>
    </source>
</evidence>
<dbReference type="PANTHER" id="PTHR43124:SF10">
    <property type="entry name" value="PURINE EFFLUX PUMP PBUE"/>
    <property type="match status" value="1"/>
</dbReference>
<evidence type="ECO:0000313" key="9">
    <source>
        <dbReference type="EMBL" id="ARQ06079.1"/>
    </source>
</evidence>
<keyword evidence="3" id="KW-1003">Cell membrane</keyword>
<dbReference type="STRING" id="1855823.MCCS_04130"/>
<dbReference type="InterPro" id="IPR050189">
    <property type="entry name" value="MFS_Efflux_Transporters"/>
</dbReference>
<dbReference type="PANTHER" id="PTHR43124">
    <property type="entry name" value="PURINE EFFLUX PUMP PBUE"/>
    <property type="match status" value="1"/>
</dbReference>
<dbReference type="CDD" id="cd17324">
    <property type="entry name" value="MFS_NepI_like"/>
    <property type="match status" value="1"/>
</dbReference>
<evidence type="ECO:0000256" key="4">
    <source>
        <dbReference type="ARBA" id="ARBA00022692"/>
    </source>
</evidence>
<dbReference type="InterPro" id="IPR011701">
    <property type="entry name" value="MFS"/>
</dbReference>
<dbReference type="AlphaFoldDB" id="A0A1W7A8Y3"/>
<evidence type="ECO:0000256" key="7">
    <source>
        <dbReference type="SAM" id="Phobius"/>
    </source>
</evidence>
<dbReference type="GO" id="GO:0022857">
    <property type="term" value="F:transmembrane transporter activity"/>
    <property type="evidence" value="ECO:0007669"/>
    <property type="project" value="InterPro"/>
</dbReference>
<dbReference type="EMBL" id="CP021059">
    <property type="protein sequence ID" value="ARQ06079.1"/>
    <property type="molecule type" value="Genomic_DNA"/>
</dbReference>
<dbReference type="SUPFAM" id="SSF103473">
    <property type="entry name" value="MFS general substrate transporter"/>
    <property type="match status" value="1"/>
</dbReference>
<feature type="transmembrane region" description="Helical" evidence="7">
    <location>
        <begin position="356"/>
        <end position="374"/>
    </location>
</feature>
<comment type="subcellular location">
    <subcellularLocation>
        <location evidence="1">Cell membrane</location>
        <topology evidence="1">Multi-pass membrane protein</topology>
    </subcellularLocation>
</comment>
<feature type="transmembrane region" description="Helical" evidence="7">
    <location>
        <begin position="156"/>
        <end position="179"/>
    </location>
</feature>
<feature type="transmembrane region" description="Helical" evidence="7">
    <location>
        <begin position="200"/>
        <end position="221"/>
    </location>
</feature>
<dbReference type="Gene3D" id="1.20.1250.20">
    <property type="entry name" value="MFS general substrate transporter like domains"/>
    <property type="match status" value="2"/>
</dbReference>
<feature type="transmembrane region" description="Helical" evidence="7">
    <location>
        <begin position="98"/>
        <end position="117"/>
    </location>
</feature>
<feature type="transmembrane region" description="Helical" evidence="7">
    <location>
        <begin position="39"/>
        <end position="58"/>
    </location>
</feature>
<feature type="domain" description="Major facilitator superfamily (MFS) profile" evidence="8">
    <location>
        <begin position="4"/>
        <end position="378"/>
    </location>
</feature>
<dbReference type="GeneID" id="35294561"/>
<evidence type="ECO:0000256" key="3">
    <source>
        <dbReference type="ARBA" id="ARBA00022475"/>
    </source>
</evidence>
<name>A0A1W7A8Y3_9STAP</name>
<gene>
    <name evidence="9" type="primary">pbuE_1</name>
    <name evidence="9" type="ORF">MCCS_04130</name>
</gene>
<dbReference type="OrthoDB" id="9788453at2"/>
<dbReference type="InterPro" id="IPR036259">
    <property type="entry name" value="MFS_trans_sf"/>
</dbReference>
<protein>
    <submittedName>
        <fullName evidence="9">Purine efflux pump PbuE</fullName>
    </submittedName>
</protein>
<dbReference type="PROSITE" id="PS50850">
    <property type="entry name" value="MFS"/>
    <property type="match status" value="1"/>
</dbReference>
<proteinExistence type="predicted"/>
<keyword evidence="10" id="KW-1185">Reference proteome</keyword>
<dbReference type="Proteomes" id="UP000194154">
    <property type="component" value="Chromosome"/>
</dbReference>
<evidence type="ECO:0000256" key="2">
    <source>
        <dbReference type="ARBA" id="ARBA00022448"/>
    </source>
</evidence>
<evidence type="ECO:0000256" key="6">
    <source>
        <dbReference type="ARBA" id="ARBA00023136"/>
    </source>
</evidence>
<sequence length="380" mass="41849">MKVNLFLLAMMAFLAGLNELVLAGILPFVMDYFNINTQEAGYLVTVFALIFGLAGPVLMSLTMNVNRKSLLLIFLSLFIAGNLMSVFAYSYWMMMLSRIVLAASVSMLIGLALSLSVKVVPEYMQARAIGVIMMSISGSLVLGTPIGIYIAELTDWKMIFVLISVLSVVLMLLLMKYFPKNIQVEYVSMARDWKFILRKEILSVHLFSFLFFVGQGMFFVYMTPYLMDRGHSIGVVGLIYLVFGLAGIAGSGIGGYMTDKFGSTNLLVVQSFLYVFLMLLINFTASSAILVGINIAIWAMTGWMVNAPTQSYLIQAAPKFSSINQTVSTSSTQFGISLGALLGGICITQTNSYPSLIYYGCIVLAIAFIVTLYVRHLNMK</sequence>
<feature type="transmembrane region" description="Helical" evidence="7">
    <location>
        <begin position="266"/>
        <end position="299"/>
    </location>
</feature>
<keyword evidence="5 7" id="KW-1133">Transmembrane helix</keyword>
<evidence type="ECO:0000313" key="10">
    <source>
        <dbReference type="Proteomes" id="UP000194154"/>
    </source>
</evidence>
<dbReference type="RefSeq" id="WP_086041770.1">
    <property type="nucleotide sequence ID" value="NZ_CBCRZA010000003.1"/>
</dbReference>
<keyword evidence="2" id="KW-0813">Transport</keyword>
<feature type="transmembrane region" description="Helical" evidence="7">
    <location>
        <begin position="129"/>
        <end position="150"/>
    </location>
</feature>
<keyword evidence="4 7" id="KW-0812">Transmembrane</keyword>
<dbReference type="InterPro" id="IPR020846">
    <property type="entry name" value="MFS_dom"/>
</dbReference>
<organism evidence="9 10">
    <name type="scientific">Macrococcoides canis</name>
    <dbReference type="NCBI Taxonomy" id="1855823"/>
    <lineage>
        <taxon>Bacteria</taxon>
        <taxon>Bacillati</taxon>
        <taxon>Bacillota</taxon>
        <taxon>Bacilli</taxon>
        <taxon>Bacillales</taxon>
        <taxon>Staphylococcaceae</taxon>
        <taxon>Macrococcoides</taxon>
    </lineage>
</organism>
<dbReference type="Pfam" id="PF07690">
    <property type="entry name" value="MFS_1"/>
    <property type="match status" value="1"/>
</dbReference>
<feature type="transmembrane region" description="Helical" evidence="7">
    <location>
        <begin position="233"/>
        <end position="254"/>
    </location>
</feature>
<reference evidence="9 10" key="1">
    <citation type="journal article" date="2017" name="Int. J. Syst. Evol. Microbiol.">
        <title>Macrococcus canis sp. nov., a skin bacterium associated with infections in dogs.</title>
        <authorList>
            <person name="Gobeli Brawand S."/>
            <person name="Cotting K."/>
            <person name="Gomez-Sanz E."/>
            <person name="Collaud A."/>
            <person name="Thomann A."/>
            <person name="Brodard I."/>
            <person name="Rodriguez-Campos S."/>
            <person name="Strauss C."/>
            <person name="Perreten V."/>
        </authorList>
    </citation>
    <scope>NUCLEOTIDE SEQUENCE [LARGE SCALE GENOMIC DNA]</scope>
    <source>
        <strain evidence="9 10">KM45013</strain>
    </source>
</reference>
<evidence type="ECO:0000256" key="5">
    <source>
        <dbReference type="ARBA" id="ARBA00022989"/>
    </source>
</evidence>
<dbReference type="GO" id="GO:0005886">
    <property type="term" value="C:plasma membrane"/>
    <property type="evidence" value="ECO:0007669"/>
    <property type="project" value="UniProtKB-SubCell"/>
</dbReference>
<evidence type="ECO:0000256" key="1">
    <source>
        <dbReference type="ARBA" id="ARBA00004651"/>
    </source>
</evidence>
<keyword evidence="6 7" id="KW-0472">Membrane</keyword>
<accession>A0A1W7A8Y3</accession>
<dbReference type="KEGG" id="mcak:MCCS_04130"/>